<protein>
    <submittedName>
        <fullName evidence="9">Ferredoxin</fullName>
    </submittedName>
</protein>
<evidence type="ECO:0000313" key="10">
    <source>
        <dbReference type="Proteomes" id="UP000053902"/>
    </source>
</evidence>
<dbReference type="InterPro" id="IPR017900">
    <property type="entry name" value="4Fe4S_Fe_S_CS"/>
</dbReference>
<keyword evidence="2" id="KW-0004">4Fe-4S</keyword>
<feature type="transmembrane region" description="Helical" evidence="7">
    <location>
        <begin position="163"/>
        <end position="182"/>
    </location>
</feature>
<dbReference type="InterPro" id="IPR051684">
    <property type="entry name" value="Electron_Trans/Redox"/>
</dbReference>
<dbReference type="RefSeq" id="WP_037022979.1">
    <property type="nucleotide sequence ID" value="NZ_CCSF01000001.1"/>
</dbReference>
<dbReference type="FunFam" id="1.10.1060.10:FF:000015">
    <property type="entry name" value="Cytochrome c oxidase accessory protein CcoG"/>
    <property type="match status" value="1"/>
</dbReference>
<keyword evidence="4" id="KW-0249">Electron transport</keyword>
<dbReference type="STRING" id="1499686.BN1079_01194"/>
<feature type="domain" description="4Fe-4S ferredoxin-type" evidence="8">
    <location>
        <begin position="260"/>
        <end position="288"/>
    </location>
</feature>
<dbReference type="Proteomes" id="UP000053902">
    <property type="component" value="Unassembled WGS sequence"/>
</dbReference>
<dbReference type="PANTHER" id="PTHR30176">
    <property type="entry name" value="FERREDOXIN-TYPE PROTEIN NAPH"/>
    <property type="match status" value="1"/>
</dbReference>
<dbReference type="PANTHER" id="PTHR30176:SF3">
    <property type="entry name" value="FERREDOXIN-TYPE PROTEIN NAPH"/>
    <property type="match status" value="1"/>
</dbReference>
<dbReference type="NCBIfam" id="TIGR02745">
    <property type="entry name" value="ccoG_rdxA_fixG"/>
    <property type="match status" value="1"/>
</dbReference>
<name>A0A078LS32_9PSED</name>
<dbReference type="SUPFAM" id="SSF54862">
    <property type="entry name" value="4Fe-4S ferredoxins"/>
    <property type="match status" value="1"/>
</dbReference>
<dbReference type="eggNOG" id="COG0348">
    <property type="taxonomic scope" value="Bacteria"/>
</dbReference>
<evidence type="ECO:0000256" key="7">
    <source>
        <dbReference type="SAM" id="Phobius"/>
    </source>
</evidence>
<dbReference type="GO" id="GO:0051539">
    <property type="term" value="F:4 iron, 4 sulfur cluster binding"/>
    <property type="evidence" value="ECO:0007669"/>
    <property type="project" value="UniProtKB-KW"/>
</dbReference>
<accession>A0A078LS32</accession>
<keyword evidence="7" id="KW-0812">Transmembrane</keyword>
<organism evidence="9 10">
    <name type="scientific">Pseudomonas saudiphocaensis</name>
    <dbReference type="NCBI Taxonomy" id="1499686"/>
    <lineage>
        <taxon>Bacteria</taxon>
        <taxon>Pseudomonadati</taxon>
        <taxon>Pseudomonadota</taxon>
        <taxon>Gammaproteobacteria</taxon>
        <taxon>Pseudomonadales</taxon>
        <taxon>Pseudomonadaceae</taxon>
        <taxon>Pseudomonas</taxon>
    </lineage>
</organism>
<evidence type="ECO:0000256" key="3">
    <source>
        <dbReference type="ARBA" id="ARBA00022723"/>
    </source>
</evidence>
<evidence type="ECO:0000256" key="1">
    <source>
        <dbReference type="ARBA" id="ARBA00022448"/>
    </source>
</evidence>
<evidence type="ECO:0000259" key="8">
    <source>
        <dbReference type="PROSITE" id="PS51379"/>
    </source>
</evidence>
<dbReference type="Gene3D" id="2.60.40.10">
    <property type="entry name" value="Immunoglobulins"/>
    <property type="match status" value="1"/>
</dbReference>
<dbReference type="InterPro" id="IPR014116">
    <property type="entry name" value="Cyt_c_oxidase_cbb3_FixG"/>
</dbReference>
<evidence type="ECO:0000256" key="4">
    <source>
        <dbReference type="ARBA" id="ARBA00022982"/>
    </source>
</evidence>
<reference evidence="9 10" key="1">
    <citation type="submission" date="2014-07" db="EMBL/GenBank/DDBJ databases">
        <authorList>
            <person name="Urmite Genomes Urmite Genomes"/>
        </authorList>
    </citation>
    <scope>NUCLEOTIDE SEQUENCE [LARGE SCALE GENOMIC DNA]</scope>
    <source>
        <strain evidence="9 10">20_BN</strain>
    </source>
</reference>
<keyword evidence="6" id="KW-0411">Iron-sulfur</keyword>
<dbReference type="Pfam" id="PF12801">
    <property type="entry name" value="Fer4_5"/>
    <property type="match status" value="1"/>
</dbReference>
<feature type="transmembrane region" description="Helical" evidence="7">
    <location>
        <begin position="194"/>
        <end position="216"/>
    </location>
</feature>
<dbReference type="GO" id="GO:0005886">
    <property type="term" value="C:plasma membrane"/>
    <property type="evidence" value="ECO:0007669"/>
    <property type="project" value="TreeGrafter"/>
</dbReference>
<evidence type="ECO:0000256" key="6">
    <source>
        <dbReference type="ARBA" id="ARBA00023014"/>
    </source>
</evidence>
<feature type="transmembrane region" description="Helical" evidence="7">
    <location>
        <begin position="41"/>
        <end position="61"/>
    </location>
</feature>
<dbReference type="InterPro" id="IPR013783">
    <property type="entry name" value="Ig-like_fold"/>
</dbReference>
<keyword evidence="10" id="KW-1185">Reference proteome</keyword>
<sequence>MTEQIPVHDVTPPSKVQSSTDLYASREKIYTRSFTGLFRNLRLVGGGLLFILYFGTAWLNWNGRQAVWWDLPERKFYIFGATFWPQDFILLSALLIICAFGLFFITVFAGRVWCGYTCPQSVFTWVFMWAEKVTEGDRNQRMKLDKAPMSANKFLRKFAKHSIWLGVSLAIGITFVGYFTPIRELVPDLFTLQVGGWALFWVGFFTLATYGNAGFLREQVCIYMCPYARFQSVMFDKDTLIVSYDPRRGEKRGPRKKDADYKAMGLGDCIDCTMCVQVCPTGIDIRDGLQIECIGCAACIDACDTIMDKMNYPRGLISYTTEHNLSGQKTQVMRPRLIGYALALVAMMGLFAYAVADRSLVKLDVLKDRVLYRENELGRVENVYTLKVMNKAQSEQTFIIEASGLDGLQYEGRNEIHAAAGELITIPVELSIAPEKLPSSTNDIVFHIRSANDSSIKDDAESRFIGPSIR</sequence>
<dbReference type="Pfam" id="PF13746">
    <property type="entry name" value="Fer4_18"/>
    <property type="match status" value="1"/>
</dbReference>
<feature type="transmembrane region" description="Helical" evidence="7">
    <location>
        <begin position="88"/>
        <end position="109"/>
    </location>
</feature>
<gene>
    <name evidence="9" type="ORF">BN1079_01194</name>
</gene>
<feature type="transmembrane region" description="Helical" evidence="7">
    <location>
        <begin position="337"/>
        <end position="356"/>
    </location>
</feature>
<dbReference type="OrthoDB" id="9811700at2"/>
<dbReference type="AlphaFoldDB" id="A0A078LS32"/>
<dbReference type="Pfam" id="PF11614">
    <property type="entry name" value="FixG_C"/>
    <property type="match status" value="1"/>
</dbReference>
<evidence type="ECO:0000313" key="9">
    <source>
        <dbReference type="EMBL" id="CDZ93889.1"/>
    </source>
</evidence>
<dbReference type="EMBL" id="CCSF01000001">
    <property type="protein sequence ID" value="CDZ93889.1"/>
    <property type="molecule type" value="Genomic_DNA"/>
</dbReference>
<evidence type="ECO:0000256" key="2">
    <source>
        <dbReference type="ARBA" id="ARBA00022485"/>
    </source>
</evidence>
<dbReference type="InterPro" id="IPR032879">
    <property type="entry name" value="FixG_C"/>
</dbReference>
<dbReference type="PROSITE" id="PS00198">
    <property type="entry name" value="4FE4S_FER_1"/>
    <property type="match status" value="1"/>
</dbReference>
<dbReference type="HOGENOM" id="CLU_032118_0_0_6"/>
<keyword evidence="1" id="KW-0813">Transport</keyword>
<keyword evidence="3" id="KW-0479">Metal-binding</keyword>
<dbReference type="PROSITE" id="PS51379">
    <property type="entry name" value="4FE4S_FER_2"/>
    <property type="match status" value="1"/>
</dbReference>
<keyword evidence="7" id="KW-0472">Membrane</keyword>
<keyword evidence="7" id="KW-1133">Transmembrane helix</keyword>
<dbReference type="InterPro" id="IPR017896">
    <property type="entry name" value="4Fe4S_Fe-S-bd"/>
</dbReference>
<proteinExistence type="predicted"/>
<evidence type="ECO:0000256" key="5">
    <source>
        <dbReference type="ARBA" id="ARBA00023004"/>
    </source>
</evidence>
<keyword evidence="5" id="KW-0408">Iron</keyword>
<dbReference type="GO" id="GO:0046872">
    <property type="term" value="F:metal ion binding"/>
    <property type="evidence" value="ECO:0007669"/>
    <property type="project" value="UniProtKB-KW"/>
</dbReference>